<name>A0A8H9QY59_CLOPF</name>
<dbReference type="AlphaFoldDB" id="A0A8H9QY59"/>
<proteinExistence type="predicted"/>
<dbReference type="Pfam" id="PF01541">
    <property type="entry name" value="GIY-YIG"/>
    <property type="match status" value="1"/>
</dbReference>
<evidence type="ECO:0000259" key="1">
    <source>
        <dbReference type="Pfam" id="PF01541"/>
    </source>
</evidence>
<dbReference type="Proteomes" id="UP000859547">
    <property type="component" value="Unassembled WGS sequence"/>
</dbReference>
<comment type="caution">
    <text evidence="2">The sequence shown here is derived from an EMBL/GenBank/DDBJ whole genome shotgun (WGS) entry which is preliminary data.</text>
</comment>
<reference evidence="2" key="1">
    <citation type="journal article" date="2018" name="Genome Biol.">
        <title>SKESA: strategic k-mer extension for scrupulous assemblies.</title>
        <authorList>
            <person name="Souvorov A."/>
            <person name="Agarwala R."/>
            <person name="Lipman D.J."/>
        </authorList>
    </citation>
    <scope>NUCLEOTIDE SEQUENCE</scope>
    <source>
        <strain evidence="2">C8</strain>
    </source>
</reference>
<dbReference type="InterPro" id="IPR000305">
    <property type="entry name" value="GIY-YIG_endonuc"/>
</dbReference>
<dbReference type="RefSeq" id="WP_004456478.1">
    <property type="nucleotide sequence ID" value="NZ_CATNXJ010000012.1"/>
</dbReference>
<evidence type="ECO:0000313" key="2">
    <source>
        <dbReference type="EMBL" id="HAT4308315.1"/>
    </source>
</evidence>
<organism evidence="2">
    <name type="scientific">Clostridium perfringens</name>
    <dbReference type="NCBI Taxonomy" id="1502"/>
    <lineage>
        <taxon>Bacteria</taxon>
        <taxon>Bacillati</taxon>
        <taxon>Bacillota</taxon>
        <taxon>Clostridia</taxon>
        <taxon>Eubacteriales</taxon>
        <taxon>Clostridiaceae</taxon>
        <taxon>Clostridium</taxon>
    </lineage>
</organism>
<reference evidence="2" key="2">
    <citation type="submission" date="2020-07" db="EMBL/GenBank/DDBJ databases">
        <authorList>
            <consortium name="NCBI Pathogen Detection Project"/>
        </authorList>
    </citation>
    <scope>NUCLEOTIDE SEQUENCE</scope>
    <source>
        <strain evidence="2">C8</strain>
    </source>
</reference>
<dbReference type="EMBL" id="DACTCB010000011">
    <property type="protein sequence ID" value="HAT4308315.1"/>
    <property type="molecule type" value="Genomic_DNA"/>
</dbReference>
<sequence length="108" mass="12791">MQFKTVHYDSNKLIKDSEELKSFKESISDKNVLYLFFKDNKCFYIGETGSTLKDRCYTHSPKHHEKEWFKKCNTIKIILLDDNIDDIARGALESTFILAYRPKYNKKA</sequence>
<protein>
    <submittedName>
        <fullName evidence="2">GIY-YIG nuclease family protein</fullName>
    </submittedName>
</protein>
<dbReference type="InterPro" id="IPR035901">
    <property type="entry name" value="GIY-YIG_endonuc_sf"/>
</dbReference>
<feature type="domain" description="GIY-YIG" evidence="1">
    <location>
        <begin position="35"/>
        <end position="105"/>
    </location>
</feature>
<accession>A0A8H9QY59</accession>
<dbReference type="Gene3D" id="3.40.1440.10">
    <property type="entry name" value="GIY-YIG endonuclease"/>
    <property type="match status" value="1"/>
</dbReference>
<gene>
    <name evidence="2" type="ORF">I9080_002125</name>
</gene>